<dbReference type="GO" id="GO:0016887">
    <property type="term" value="F:ATP hydrolysis activity"/>
    <property type="evidence" value="ECO:0007669"/>
    <property type="project" value="InterPro"/>
</dbReference>
<name>A0A2S8FMJ6_9BACT</name>
<feature type="transmembrane region" description="Helical" evidence="7">
    <location>
        <begin position="304"/>
        <end position="328"/>
    </location>
</feature>
<dbReference type="RefSeq" id="WP_105353120.1">
    <property type="nucleotide sequence ID" value="NZ_PUIA01000035.1"/>
</dbReference>
<comment type="subcellular location">
    <subcellularLocation>
        <location evidence="1">Cell membrane</location>
        <topology evidence="1">Multi-pass membrane protein</topology>
    </subcellularLocation>
</comment>
<protein>
    <submittedName>
        <fullName evidence="10">ABC transporter ATP-binding protein</fullName>
    </submittedName>
</protein>
<dbReference type="Gene3D" id="1.20.1560.10">
    <property type="entry name" value="ABC transporter type 1, transmembrane domain"/>
    <property type="match status" value="1"/>
</dbReference>
<dbReference type="InterPro" id="IPR003593">
    <property type="entry name" value="AAA+_ATPase"/>
</dbReference>
<dbReference type="InterPro" id="IPR003439">
    <property type="entry name" value="ABC_transporter-like_ATP-bd"/>
</dbReference>
<evidence type="ECO:0000256" key="3">
    <source>
        <dbReference type="ARBA" id="ARBA00022741"/>
    </source>
</evidence>
<dbReference type="PANTHER" id="PTHR43394:SF4">
    <property type="entry name" value="TOXIN SECRETION ABC TRANSPORTER ATP-BINDING PROTEIN"/>
    <property type="match status" value="1"/>
</dbReference>
<feature type="transmembrane region" description="Helical" evidence="7">
    <location>
        <begin position="334"/>
        <end position="352"/>
    </location>
</feature>
<dbReference type="PROSITE" id="PS50929">
    <property type="entry name" value="ABC_TM1F"/>
    <property type="match status" value="1"/>
</dbReference>
<feature type="transmembrane region" description="Helical" evidence="7">
    <location>
        <begin position="190"/>
        <end position="211"/>
    </location>
</feature>
<keyword evidence="2 7" id="KW-0812">Transmembrane</keyword>
<evidence type="ECO:0000256" key="4">
    <source>
        <dbReference type="ARBA" id="ARBA00022840"/>
    </source>
</evidence>
<dbReference type="AlphaFoldDB" id="A0A2S8FMJ6"/>
<keyword evidence="5 7" id="KW-1133">Transmembrane helix</keyword>
<dbReference type="SUPFAM" id="SSF52540">
    <property type="entry name" value="P-loop containing nucleoside triphosphate hydrolases"/>
    <property type="match status" value="1"/>
</dbReference>
<gene>
    <name evidence="10" type="ORF">C5Y96_11140</name>
</gene>
<evidence type="ECO:0000313" key="11">
    <source>
        <dbReference type="Proteomes" id="UP000240009"/>
    </source>
</evidence>
<dbReference type="GO" id="GO:0015421">
    <property type="term" value="F:ABC-type oligopeptide transporter activity"/>
    <property type="evidence" value="ECO:0007669"/>
    <property type="project" value="TreeGrafter"/>
</dbReference>
<sequence length="723" mass="79982">MTLGRPTDWEDASLRGAADVLAQFAAAARVTFDRGQARRLLHEAERAIPGTDPATWGCRLVEVGESINLKVRTLDASIDRIIEFVQDGTPVAYGSENEPGEIRWRILLQARGNKVQVSEPQTETTLWLSRAALAKDLTLSGKDAKCRWIVGQPALSCQASGRPTNMPSSEGGSKPINRLISLVMPEKRDLWILLIFSAIVGLLALATPVAVEVLVNTVAFGRYLQPVIVLALLLFVFLMFAAAMRALIIYVAEVLQRRIFIRVVEDLAYRLPRVEQEEFDNHHGPELTNRFFDVVTVQKSVSSLLLDGVAIVLQTIIGMAVIGFYHPFLLGYDIVLLMLIILAVSVLGRGAVKTSIKESKAKYAVAEWLQELARHTTAFKMNGGQTYALERADDLAVHWLEARRAHFRILVRQILFVLGLQAVAATILLGMGGWLVVSGEMTLGQLVAAELIVMTILSSFAKLGKHLESFYDLLASIDKLGQLFDLSIEQHDRLFHLREGEPARMCFRNVSLANHERPVFSDLTLEIEPGISHGIYGDSGAGKSTLLSLLCGLRHPNKGGVELDDIDIRELRPDSLREHIALAGDIEIFHGTIHENIHLNRAHINARDVHDALATVELLDEFQDLPDGLNTVVQTHGHQLSRSQAARMMLARAIVGHPRMLLLDGVLDGLSDDLADRLLARLQEEKSWTLVVATARKRLAEQCDQQISLRSGGTTRNTQVNTR</sequence>
<reference evidence="10 11" key="1">
    <citation type="submission" date="2018-02" db="EMBL/GenBank/DDBJ databases">
        <title>Comparative genomes isolates from brazilian mangrove.</title>
        <authorList>
            <person name="Araujo J.E."/>
            <person name="Taketani R.G."/>
            <person name="Silva M.C.P."/>
            <person name="Loureco M.V."/>
            <person name="Andreote F.D."/>
        </authorList>
    </citation>
    <scope>NUCLEOTIDE SEQUENCE [LARGE SCALE GENOMIC DNA]</scope>
    <source>
        <strain evidence="10 11">HEX-2 MGV</strain>
    </source>
</reference>
<feature type="transmembrane region" description="Helical" evidence="7">
    <location>
        <begin position="223"/>
        <end position="252"/>
    </location>
</feature>
<dbReference type="PROSITE" id="PS50893">
    <property type="entry name" value="ABC_TRANSPORTER_2"/>
    <property type="match status" value="1"/>
</dbReference>
<keyword evidence="6 7" id="KW-0472">Membrane</keyword>
<dbReference type="OrthoDB" id="311344at2"/>
<dbReference type="InterPro" id="IPR027417">
    <property type="entry name" value="P-loop_NTPase"/>
</dbReference>
<dbReference type="InterPro" id="IPR011527">
    <property type="entry name" value="ABC1_TM_dom"/>
</dbReference>
<feature type="domain" description="ABC transporter" evidence="8">
    <location>
        <begin position="505"/>
        <end position="722"/>
    </location>
</feature>
<comment type="caution">
    <text evidence="10">The sequence shown here is derived from an EMBL/GenBank/DDBJ whole genome shotgun (WGS) entry which is preliminary data.</text>
</comment>
<evidence type="ECO:0000256" key="1">
    <source>
        <dbReference type="ARBA" id="ARBA00004651"/>
    </source>
</evidence>
<dbReference type="InterPro" id="IPR036640">
    <property type="entry name" value="ABC1_TM_sf"/>
</dbReference>
<dbReference type="Pfam" id="PF00005">
    <property type="entry name" value="ABC_tran"/>
    <property type="match status" value="1"/>
</dbReference>
<dbReference type="GO" id="GO:0005886">
    <property type="term" value="C:plasma membrane"/>
    <property type="evidence" value="ECO:0007669"/>
    <property type="project" value="UniProtKB-SubCell"/>
</dbReference>
<proteinExistence type="predicted"/>
<dbReference type="InterPro" id="IPR039421">
    <property type="entry name" value="Type_1_exporter"/>
</dbReference>
<organism evidence="10 11">
    <name type="scientific">Blastopirellula marina</name>
    <dbReference type="NCBI Taxonomy" id="124"/>
    <lineage>
        <taxon>Bacteria</taxon>
        <taxon>Pseudomonadati</taxon>
        <taxon>Planctomycetota</taxon>
        <taxon>Planctomycetia</taxon>
        <taxon>Pirellulales</taxon>
        <taxon>Pirellulaceae</taxon>
        <taxon>Blastopirellula</taxon>
    </lineage>
</organism>
<evidence type="ECO:0000259" key="8">
    <source>
        <dbReference type="PROSITE" id="PS50893"/>
    </source>
</evidence>
<evidence type="ECO:0000256" key="7">
    <source>
        <dbReference type="SAM" id="Phobius"/>
    </source>
</evidence>
<evidence type="ECO:0000313" key="10">
    <source>
        <dbReference type="EMBL" id="PQO33395.1"/>
    </source>
</evidence>
<feature type="transmembrane region" description="Helical" evidence="7">
    <location>
        <begin position="414"/>
        <end position="437"/>
    </location>
</feature>
<keyword evidence="3" id="KW-0547">Nucleotide-binding</keyword>
<evidence type="ECO:0000259" key="9">
    <source>
        <dbReference type="PROSITE" id="PS50929"/>
    </source>
</evidence>
<dbReference type="Pfam" id="PF00664">
    <property type="entry name" value="ABC_membrane"/>
    <property type="match status" value="1"/>
</dbReference>
<dbReference type="Gene3D" id="3.40.50.300">
    <property type="entry name" value="P-loop containing nucleotide triphosphate hydrolases"/>
    <property type="match status" value="1"/>
</dbReference>
<evidence type="ECO:0000256" key="2">
    <source>
        <dbReference type="ARBA" id="ARBA00022692"/>
    </source>
</evidence>
<dbReference type="Proteomes" id="UP000240009">
    <property type="component" value="Unassembled WGS sequence"/>
</dbReference>
<evidence type="ECO:0000256" key="6">
    <source>
        <dbReference type="ARBA" id="ARBA00023136"/>
    </source>
</evidence>
<evidence type="ECO:0000256" key="5">
    <source>
        <dbReference type="ARBA" id="ARBA00022989"/>
    </source>
</evidence>
<dbReference type="SMART" id="SM00382">
    <property type="entry name" value="AAA"/>
    <property type="match status" value="1"/>
</dbReference>
<dbReference type="PANTHER" id="PTHR43394">
    <property type="entry name" value="ATP-DEPENDENT PERMEASE MDL1, MITOCHONDRIAL"/>
    <property type="match status" value="1"/>
</dbReference>
<keyword evidence="4 10" id="KW-0067">ATP-binding</keyword>
<dbReference type="SUPFAM" id="SSF90123">
    <property type="entry name" value="ABC transporter transmembrane region"/>
    <property type="match status" value="1"/>
</dbReference>
<dbReference type="GO" id="GO:0005524">
    <property type="term" value="F:ATP binding"/>
    <property type="evidence" value="ECO:0007669"/>
    <property type="project" value="UniProtKB-KW"/>
</dbReference>
<feature type="domain" description="ABC transmembrane type-1" evidence="9">
    <location>
        <begin position="191"/>
        <end position="472"/>
    </location>
</feature>
<accession>A0A2S8FMJ6</accession>
<dbReference type="EMBL" id="PUIA01000035">
    <property type="protein sequence ID" value="PQO33395.1"/>
    <property type="molecule type" value="Genomic_DNA"/>
</dbReference>